<proteinExistence type="predicted"/>
<sequence length="65" mass="6788">MALSKASLKEKLENELKAQGFVLEGEFAMAGKMAEAIANAVVDEITQNAQVPVTSGSSAGNYKVT</sequence>
<gene>
    <name evidence="1" type="ORF">VFDL14_01765</name>
</gene>
<comment type="caution">
    <text evidence="1">The sequence shown here is derived from an EMBL/GenBank/DDBJ whole genome shotgun (WGS) entry which is preliminary data.</text>
</comment>
<reference evidence="1 2" key="1">
    <citation type="submission" date="2014-02" db="EMBL/GenBank/DDBJ databases">
        <title>Vibrio fortis Dalian14 Genome Sequencing.</title>
        <authorList>
            <person name="Wang Y."/>
            <person name="Song L."/>
            <person name="Liu G."/>
            <person name="Ding J."/>
        </authorList>
    </citation>
    <scope>NUCLEOTIDE SEQUENCE [LARGE SCALE GENOMIC DNA]</scope>
    <source>
        <strain evidence="1 2">Dalian14</strain>
    </source>
</reference>
<dbReference type="AlphaFoldDB" id="A0A066UPE4"/>
<dbReference type="EMBL" id="JFFR01000025">
    <property type="protein sequence ID" value="KDN27732.1"/>
    <property type="molecule type" value="Genomic_DNA"/>
</dbReference>
<accession>A0A066UPE4</accession>
<dbReference type="OrthoDB" id="15524at2"/>
<name>A0A066UPE4_9VIBR</name>
<evidence type="ECO:0000313" key="2">
    <source>
        <dbReference type="Proteomes" id="UP000027219"/>
    </source>
</evidence>
<evidence type="ECO:0000313" key="1">
    <source>
        <dbReference type="EMBL" id="KDN27732.1"/>
    </source>
</evidence>
<keyword evidence="2" id="KW-1185">Reference proteome</keyword>
<dbReference type="Proteomes" id="UP000027219">
    <property type="component" value="Unassembled WGS sequence"/>
</dbReference>
<dbReference type="STRING" id="212667.VFDL14_01765"/>
<protein>
    <submittedName>
        <fullName evidence="1">Uncharacterized protein</fullName>
    </submittedName>
</protein>
<dbReference type="RefSeq" id="WP_032551951.1">
    <property type="nucleotide sequence ID" value="NZ_JFFR01000025.1"/>
</dbReference>
<organism evidence="1 2">
    <name type="scientific">Vibrio fortis</name>
    <dbReference type="NCBI Taxonomy" id="212667"/>
    <lineage>
        <taxon>Bacteria</taxon>
        <taxon>Pseudomonadati</taxon>
        <taxon>Pseudomonadota</taxon>
        <taxon>Gammaproteobacteria</taxon>
        <taxon>Vibrionales</taxon>
        <taxon>Vibrionaceae</taxon>
        <taxon>Vibrio</taxon>
    </lineage>
</organism>